<gene>
    <name evidence="5 7" type="ORF">P152DRAFT_268042</name>
</gene>
<feature type="compositionally biased region" description="Polar residues" evidence="3">
    <location>
        <begin position="191"/>
        <end position="203"/>
    </location>
</feature>
<dbReference type="InterPro" id="IPR045180">
    <property type="entry name" value="La_dom_prot"/>
</dbReference>
<evidence type="ECO:0000256" key="1">
    <source>
        <dbReference type="ARBA" id="ARBA00022884"/>
    </source>
</evidence>
<dbReference type="InterPro" id="IPR036388">
    <property type="entry name" value="WH-like_DNA-bd_sf"/>
</dbReference>
<feature type="region of interest" description="Disordered" evidence="3">
    <location>
        <begin position="755"/>
        <end position="779"/>
    </location>
</feature>
<dbReference type="InterPro" id="IPR006630">
    <property type="entry name" value="La_HTH"/>
</dbReference>
<feature type="compositionally biased region" description="Basic and acidic residues" evidence="3">
    <location>
        <begin position="141"/>
        <end position="158"/>
    </location>
</feature>
<dbReference type="SMART" id="SM00684">
    <property type="entry name" value="DM15"/>
    <property type="match status" value="2"/>
</dbReference>
<evidence type="ECO:0000259" key="4">
    <source>
        <dbReference type="PROSITE" id="PS50961"/>
    </source>
</evidence>
<dbReference type="SMART" id="SM00715">
    <property type="entry name" value="LA"/>
    <property type="match status" value="1"/>
</dbReference>
<dbReference type="GO" id="GO:0000339">
    <property type="term" value="F:RNA cap binding"/>
    <property type="evidence" value="ECO:0007669"/>
    <property type="project" value="InterPro"/>
</dbReference>
<protein>
    <recommendedName>
        <fullName evidence="4">HTH La-type RNA-binding domain-containing protein</fullName>
    </recommendedName>
</protein>
<evidence type="ECO:0000313" key="5">
    <source>
        <dbReference type="EMBL" id="KAF1814335.1"/>
    </source>
</evidence>
<dbReference type="SUPFAM" id="SSF46785">
    <property type="entry name" value="Winged helix' DNA-binding domain"/>
    <property type="match status" value="1"/>
</dbReference>
<reference evidence="7" key="3">
    <citation type="submission" date="2025-04" db="UniProtKB">
        <authorList>
            <consortium name="RefSeq"/>
        </authorList>
    </citation>
    <scope>IDENTIFICATION</scope>
    <source>
        <strain evidence="7">CBS 781.70</strain>
    </source>
</reference>
<feature type="compositionally biased region" description="Basic and acidic residues" evidence="3">
    <location>
        <begin position="239"/>
        <end position="258"/>
    </location>
</feature>
<feature type="compositionally biased region" description="Basic and acidic residues" evidence="3">
    <location>
        <begin position="398"/>
        <end position="426"/>
    </location>
</feature>
<feature type="compositionally biased region" description="Basic and acidic residues" evidence="3">
    <location>
        <begin position="308"/>
        <end position="324"/>
    </location>
</feature>
<feature type="compositionally biased region" description="Low complexity" evidence="3">
    <location>
        <begin position="23"/>
        <end position="50"/>
    </location>
</feature>
<accession>A0A6G1G8A2</accession>
<dbReference type="OrthoDB" id="340227at2759"/>
<feature type="compositionally biased region" description="Basic and acidic residues" evidence="3">
    <location>
        <begin position="204"/>
        <end position="214"/>
    </location>
</feature>
<evidence type="ECO:0000256" key="3">
    <source>
        <dbReference type="SAM" id="MobiDB-lite"/>
    </source>
</evidence>
<reference evidence="5 7" key="1">
    <citation type="submission" date="2020-01" db="EMBL/GenBank/DDBJ databases">
        <authorList>
            <consortium name="DOE Joint Genome Institute"/>
            <person name="Haridas S."/>
            <person name="Albert R."/>
            <person name="Binder M."/>
            <person name="Bloem J."/>
            <person name="Labutti K."/>
            <person name="Salamov A."/>
            <person name="Andreopoulos B."/>
            <person name="Baker S.E."/>
            <person name="Barry K."/>
            <person name="Bills G."/>
            <person name="Bluhm B.H."/>
            <person name="Cannon C."/>
            <person name="Castanera R."/>
            <person name="Culley D.E."/>
            <person name="Daum C."/>
            <person name="Ezra D."/>
            <person name="Gonzalez J.B."/>
            <person name="Henrissat B."/>
            <person name="Kuo A."/>
            <person name="Liang C."/>
            <person name="Lipzen A."/>
            <person name="Lutzoni F."/>
            <person name="Magnuson J."/>
            <person name="Mondo S."/>
            <person name="Nolan M."/>
            <person name="Ohm R."/>
            <person name="Pangilinan J."/>
            <person name="Park H.-J."/>
            <person name="Ramirez L."/>
            <person name="Alfaro M."/>
            <person name="Sun H."/>
            <person name="Tritt A."/>
            <person name="Yoshinaga Y."/>
            <person name="Zwiers L.-H."/>
            <person name="Turgeon B.G."/>
            <person name="Goodwin S.B."/>
            <person name="Spatafora J.W."/>
            <person name="Crous P.W."/>
            <person name="Grigoriev I.V."/>
        </authorList>
    </citation>
    <scope>NUCLEOTIDE SEQUENCE</scope>
    <source>
        <strain evidence="5 7">CBS 781.70</strain>
    </source>
</reference>
<dbReference type="GO" id="GO:0010494">
    <property type="term" value="C:cytoplasmic stress granule"/>
    <property type="evidence" value="ECO:0007669"/>
    <property type="project" value="TreeGrafter"/>
</dbReference>
<dbReference type="InterPro" id="IPR036390">
    <property type="entry name" value="WH_DNA-bd_sf"/>
</dbReference>
<dbReference type="Proteomes" id="UP000504638">
    <property type="component" value="Unplaced"/>
</dbReference>
<dbReference type="PANTHER" id="PTHR22792:SF132">
    <property type="entry name" value="LA-RELATED PROTEIN 1"/>
    <property type="match status" value="1"/>
</dbReference>
<dbReference type="Pfam" id="PF21071">
    <property type="entry name" value="LARP1_HEAT"/>
    <property type="match status" value="1"/>
</dbReference>
<feature type="compositionally biased region" description="Polar residues" evidence="3">
    <location>
        <begin position="903"/>
        <end position="926"/>
    </location>
</feature>
<dbReference type="GO" id="GO:0005829">
    <property type="term" value="C:cytosol"/>
    <property type="evidence" value="ECO:0007669"/>
    <property type="project" value="TreeGrafter"/>
</dbReference>
<dbReference type="GO" id="GO:0048255">
    <property type="term" value="P:mRNA stabilization"/>
    <property type="evidence" value="ECO:0007669"/>
    <property type="project" value="InterPro"/>
</dbReference>
<evidence type="ECO:0000313" key="7">
    <source>
        <dbReference type="RefSeq" id="XP_033535966.1"/>
    </source>
</evidence>
<proteinExistence type="predicted"/>
<name>A0A6G1G8A2_9PEZI</name>
<dbReference type="GO" id="GO:0045727">
    <property type="term" value="P:positive regulation of translation"/>
    <property type="evidence" value="ECO:0007669"/>
    <property type="project" value="TreeGrafter"/>
</dbReference>
<feature type="compositionally biased region" description="Polar residues" evidence="3">
    <location>
        <begin position="841"/>
        <end position="854"/>
    </location>
</feature>
<keyword evidence="6" id="KW-1185">Reference proteome</keyword>
<reference evidence="7" key="2">
    <citation type="submission" date="2020-04" db="EMBL/GenBank/DDBJ databases">
        <authorList>
            <consortium name="NCBI Genome Project"/>
        </authorList>
    </citation>
    <scope>NUCLEOTIDE SEQUENCE</scope>
    <source>
        <strain evidence="7">CBS 781.70</strain>
    </source>
</reference>
<feature type="compositionally biased region" description="Basic and acidic residues" evidence="3">
    <location>
        <begin position="122"/>
        <end position="133"/>
    </location>
</feature>
<evidence type="ECO:0000256" key="2">
    <source>
        <dbReference type="PROSITE-ProRule" id="PRU00332"/>
    </source>
</evidence>
<dbReference type="RefSeq" id="XP_033535966.1">
    <property type="nucleotide sequence ID" value="XM_033674845.1"/>
</dbReference>
<feature type="region of interest" description="Disordered" evidence="3">
    <location>
        <begin position="826"/>
        <end position="872"/>
    </location>
</feature>
<feature type="region of interest" description="Disordered" evidence="3">
    <location>
        <begin position="885"/>
        <end position="934"/>
    </location>
</feature>
<dbReference type="PROSITE" id="PS50961">
    <property type="entry name" value="HTH_LA"/>
    <property type="match status" value="1"/>
</dbReference>
<feature type="region of interest" description="Disordered" evidence="3">
    <location>
        <begin position="23"/>
        <end position="554"/>
    </location>
</feature>
<organism evidence="5">
    <name type="scientific">Eremomyces bilateralis CBS 781.70</name>
    <dbReference type="NCBI Taxonomy" id="1392243"/>
    <lineage>
        <taxon>Eukaryota</taxon>
        <taxon>Fungi</taxon>
        <taxon>Dikarya</taxon>
        <taxon>Ascomycota</taxon>
        <taxon>Pezizomycotina</taxon>
        <taxon>Dothideomycetes</taxon>
        <taxon>Dothideomycetes incertae sedis</taxon>
        <taxon>Eremomycetales</taxon>
        <taxon>Eremomycetaceae</taxon>
        <taxon>Eremomyces</taxon>
    </lineage>
</organism>
<dbReference type="InterPro" id="IPR006607">
    <property type="entry name" value="DM15"/>
</dbReference>
<dbReference type="AlphaFoldDB" id="A0A6G1G8A2"/>
<feature type="domain" description="HTH La-type RNA-binding" evidence="4">
    <location>
        <begin position="656"/>
        <end position="750"/>
    </location>
</feature>
<keyword evidence="1 2" id="KW-0694">RNA-binding</keyword>
<dbReference type="Pfam" id="PF05383">
    <property type="entry name" value="La"/>
    <property type="match status" value="1"/>
</dbReference>
<dbReference type="Gene3D" id="1.10.10.10">
    <property type="entry name" value="Winged helix-like DNA-binding domain superfamily/Winged helix DNA-binding domain"/>
    <property type="match status" value="1"/>
</dbReference>
<dbReference type="EMBL" id="ML975153">
    <property type="protein sequence ID" value="KAF1814335.1"/>
    <property type="molecule type" value="Genomic_DNA"/>
</dbReference>
<dbReference type="CDD" id="cd07323">
    <property type="entry name" value="LAM"/>
    <property type="match status" value="1"/>
</dbReference>
<dbReference type="PANTHER" id="PTHR22792">
    <property type="entry name" value="LUPUS LA PROTEIN-RELATED"/>
    <property type="match status" value="1"/>
</dbReference>
<evidence type="ECO:0000313" key="6">
    <source>
        <dbReference type="Proteomes" id="UP000504638"/>
    </source>
</evidence>
<sequence>MAAETQKSLVETASASVPFSYAQAARGKAASLAAAAQTAKASSTSTPALKPRSQTPSERDDALDVNTESSEAGKDSTAPSSLADHTPTLDKGEDASSPATNGAHDSESPSIKGDNADSGSFEDAKIHDTRDENSASINEDDDRHAETTQEARKRDSKESLSPSLIALQDAPIPSVNIWQQRAHARALTQPAKESSPSKATPESTMDHQKPDTSRKSRQQAGPLEDSEPTFRGPKGGYQGRRDDNRARRDMRSDNEGGRTKGQFATSRLNERDGVSSSAPVPPVQDQISWPTPETARDDDKKKRSTVTSEKDEKPLKSGKNEWNKLDFIPTVVFNTPLPSSGSRRGGRGGARGGRDASHRGGAYASNGPLSADKASAPNGAPNGEGFRRGRPGRSFSPGKERRASSEGAAPKDGRSDGYKGPSRDIRGPGVSKHAAEKDAGLASADAQDSGNPSARHQPAARPRQSRRTDGAGAGDSWQDEASSSRELPSRPGQDRPSAGSTTEKAVPKPDDASEPSFQPRGFGRGRGEPYHSHSLREGRSRGGRGGRHGSVPFLPNQLHQANQYANGILPSIQTSTPFTMPRSPTYTPDHTPYYAQQLPRGYRGANGRAQSVYVPDTHQRASISQPMSAVSPLQYGSYEYPHMQPMSAVPYGASPYFEQMAVFTSVSLQLEYYFSVDNLCKDMFLRKHMDSRGYVPLTVIADFNRLKSLTSDMELIKLACFQSRTIEYRLAAEGKDILRPRHGWEQWVLAMDERDPAAKNDGPDDSAVHVPPPPQPQGIESQYNMRYTPHVMSMPAAMPSQQSPFVPTMNPNGYMPASPRMASNFAQDEQSPVVSPPAQINHVNGTISPSTSAPNDAGDAGRTAPESDSFANEEIERLSVIVRQGEPAKDSDASASAKLPNGSLETSANDTTAKSPSPARTPSQGFDSKPTGLASLKSEIDGRASTGGATSPPSNIFWVRDRDSPVNAMPDDATHERYNDLRAKALDQRNASPSGCPHDMDVLYQFWSHFLIRNFNTSMYEEFRRLAFEDHSQRACKVGMGNLINFYAEAVANASPIRERVAHDFVDLAKNESADEGHPAFKRLRSAWRNGAVNLVNRKQINRFVDEELRTLLDQ</sequence>
<feature type="compositionally biased region" description="Basic and acidic residues" evidence="3">
    <location>
        <begin position="525"/>
        <end position="540"/>
    </location>
</feature>
<dbReference type="GeneID" id="54415415"/>